<dbReference type="InterPro" id="IPR012292">
    <property type="entry name" value="Globin/Proto"/>
</dbReference>
<dbReference type="InterPro" id="IPR044203">
    <property type="entry name" value="GlbO/GLB3-like"/>
</dbReference>
<dbReference type="GO" id="GO:0019825">
    <property type="term" value="F:oxygen binding"/>
    <property type="evidence" value="ECO:0007669"/>
    <property type="project" value="InterPro"/>
</dbReference>
<dbReference type="GO" id="GO:0020037">
    <property type="term" value="F:heme binding"/>
    <property type="evidence" value="ECO:0007669"/>
    <property type="project" value="InterPro"/>
</dbReference>
<gene>
    <name evidence="6" type="ORF">CYK00_02670</name>
</gene>
<comment type="caution">
    <text evidence="6">The sequence shown here is derived from an EMBL/GenBank/DDBJ whole genome shotgun (WGS) entry which is preliminary data.</text>
</comment>
<dbReference type="GO" id="GO:0046872">
    <property type="term" value="F:metal ion binding"/>
    <property type="evidence" value="ECO:0007669"/>
    <property type="project" value="UniProtKB-KW"/>
</dbReference>
<organism evidence="6 7">
    <name type="scientific">Neisseria sicca</name>
    <dbReference type="NCBI Taxonomy" id="490"/>
    <lineage>
        <taxon>Bacteria</taxon>
        <taxon>Pseudomonadati</taxon>
        <taxon>Pseudomonadota</taxon>
        <taxon>Betaproteobacteria</taxon>
        <taxon>Neisseriales</taxon>
        <taxon>Neisseriaceae</taxon>
        <taxon>Neisseria</taxon>
    </lineage>
</organism>
<keyword evidence="2" id="KW-0349">Heme</keyword>
<evidence type="ECO:0000256" key="1">
    <source>
        <dbReference type="ARBA" id="ARBA00022448"/>
    </source>
</evidence>
<dbReference type="PANTHER" id="PTHR47366:SF1">
    <property type="entry name" value="TWO-ON-TWO HEMOGLOBIN-3"/>
    <property type="match status" value="1"/>
</dbReference>
<dbReference type="CDD" id="cd14773">
    <property type="entry name" value="TrHb2_PhHbO-like_O"/>
    <property type="match status" value="1"/>
</dbReference>
<dbReference type="AlphaFoldDB" id="A0A2I1XE86"/>
<dbReference type="RefSeq" id="WP_101809886.1">
    <property type="nucleotide sequence ID" value="NZ_PKJO01000002.1"/>
</dbReference>
<protein>
    <submittedName>
        <fullName evidence="6">Globin</fullName>
    </submittedName>
</protein>
<keyword evidence="4" id="KW-0408">Iron</keyword>
<name>A0A2I1XE86_NEISI</name>
<dbReference type="Gene3D" id="1.10.490.10">
    <property type="entry name" value="Globins"/>
    <property type="match status" value="1"/>
</dbReference>
<dbReference type="SUPFAM" id="SSF46458">
    <property type="entry name" value="Globin-like"/>
    <property type="match status" value="1"/>
</dbReference>
<dbReference type="InterPro" id="IPR001486">
    <property type="entry name" value="Hemoglobin_trunc"/>
</dbReference>
<accession>A0A2I1XE86</accession>
<evidence type="ECO:0000313" key="7">
    <source>
        <dbReference type="Proteomes" id="UP000234767"/>
    </source>
</evidence>
<evidence type="ECO:0000256" key="3">
    <source>
        <dbReference type="ARBA" id="ARBA00022723"/>
    </source>
</evidence>
<dbReference type="Proteomes" id="UP000234767">
    <property type="component" value="Unassembled WGS sequence"/>
</dbReference>
<evidence type="ECO:0000256" key="4">
    <source>
        <dbReference type="ARBA" id="ARBA00023004"/>
    </source>
</evidence>
<evidence type="ECO:0000256" key="2">
    <source>
        <dbReference type="ARBA" id="ARBA00022617"/>
    </source>
</evidence>
<proteinExistence type="inferred from homology"/>
<comment type="similarity">
    <text evidence="5">Belongs to the truncated hemoglobin family. Group II subfamily.</text>
</comment>
<dbReference type="PANTHER" id="PTHR47366">
    <property type="entry name" value="TWO-ON-TWO HEMOGLOBIN-3"/>
    <property type="match status" value="1"/>
</dbReference>
<evidence type="ECO:0000313" key="6">
    <source>
        <dbReference type="EMBL" id="PLA40939.1"/>
    </source>
</evidence>
<dbReference type="Pfam" id="PF01152">
    <property type="entry name" value="Bac_globin"/>
    <property type="match status" value="1"/>
</dbReference>
<keyword evidence="3" id="KW-0479">Metal-binding</keyword>
<evidence type="ECO:0000256" key="5">
    <source>
        <dbReference type="ARBA" id="ARBA00034496"/>
    </source>
</evidence>
<dbReference type="EMBL" id="PKJO01000002">
    <property type="protein sequence ID" value="PLA40939.1"/>
    <property type="molecule type" value="Genomic_DNA"/>
</dbReference>
<keyword evidence="1" id="KW-0813">Transport</keyword>
<dbReference type="InterPro" id="IPR009050">
    <property type="entry name" value="Globin-like_sf"/>
</dbReference>
<reference evidence="6 7" key="1">
    <citation type="submission" date="2017-12" db="EMBL/GenBank/DDBJ databases">
        <title>Phylogenetic diversity of female urinary microbiome.</title>
        <authorList>
            <person name="Thomas-White K."/>
            <person name="Wolfe A.J."/>
        </authorList>
    </citation>
    <scope>NUCLEOTIDE SEQUENCE [LARGE SCALE GENOMIC DNA]</scope>
    <source>
        <strain evidence="6 7">UMB0321</strain>
    </source>
</reference>
<dbReference type="GO" id="GO:0005344">
    <property type="term" value="F:oxygen carrier activity"/>
    <property type="evidence" value="ECO:0007669"/>
    <property type="project" value="InterPro"/>
</dbReference>
<sequence length="162" mass="18767">MYHAFGGAAGVRNLTDRFYDLMELEPQYHALRQMHGEDMTLIREKLYEFFSGWLGGPPLFEQKYGHPMLRARHMPFAVNMQVRDEWVACFAQAMNELEIDKDLAEPVLIRIFAMADWMRNQNEEGVDPPMPPMAVDPAIRIPELKNVLKQYGVDGYFPTFPA</sequence>